<proteinExistence type="predicted"/>
<dbReference type="GO" id="GO:0003723">
    <property type="term" value="F:RNA binding"/>
    <property type="evidence" value="ECO:0007669"/>
    <property type="project" value="UniProtKB-UniRule"/>
</dbReference>
<sequence length="164" mass="17838">VFVGNLSWGTDEKSLTKVFSEAGKVLGVRLISGPDGKKKGFGYIEFDTNAAATLALTFGGREIDGRHIRVDRSTPIQSKKGPTTTECDSLFIGNLSANATEKSLKELFGKHGKVTEIRIPTDRESGTPKGFAYITFAEKKSAQAALEALHGHEYEGRNLRLDYS</sequence>
<evidence type="ECO:0000256" key="1">
    <source>
        <dbReference type="ARBA" id="ARBA00022884"/>
    </source>
</evidence>
<feature type="domain" description="RRM" evidence="3">
    <location>
        <begin position="1"/>
        <end position="75"/>
    </location>
</feature>
<dbReference type="SMART" id="SM00360">
    <property type="entry name" value="RRM"/>
    <property type="match status" value="2"/>
</dbReference>
<dbReference type="InterPro" id="IPR012677">
    <property type="entry name" value="Nucleotide-bd_a/b_plait_sf"/>
</dbReference>
<keyword evidence="1 2" id="KW-0694">RNA-binding</keyword>
<dbReference type="AlphaFoldDB" id="A0A1Y2CH05"/>
<reference evidence="4 5" key="1">
    <citation type="submission" date="2016-07" db="EMBL/GenBank/DDBJ databases">
        <title>Pervasive Adenine N6-methylation of Active Genes in Fungi.</title>
        <authorList>
            <consortium name="DOE Joint Genome Institute"/>
            <person name="Mondo S.J."/>
            <person name="Dannebaum R.O."/>
            <person name="Kuo R.C."/>
            <person name="Labutti K."/>
            <person name="Haridas S."/>
            <person name="Kuo A."/>
            <person name="Salamov A."/>
            <person name="Ahrendt S.R."/>
            <person name="Lipzen A."/>
            <person name="Sullivan W."/>
            <person name="Andreopoulos W.B."/>
            <person name="Clum A."/>
            <person name="Lindquist E."/>
            <person name="Daum C."/>
            <person name="Ramamoorthy G.K."/>
            <person name="Gryganskyi A."/>
            <person name="Culley D."/>
            <person name="Magnuson J.K."/>
            <person name="James T.Y."/>
            <person name="O'Malley M.A."/>
            <person name="Stajich J.E."/>
            <person name="Spatafora J.W."/>
            <person name="Visel A."/>
            <person name="Grigoriev I.V."/>
        </authorList>
    </citation>
    <scope>NUCLEOTIDE SEQUENCE [LARGE SCALE GENOMIC DNA]</scope>
    <source>
        <strain evidence="4 5">JEL800</strain>
    </source>
</reference>
<dbReference type="PROSITE" id="PS50102">
    <property type="entry name" value="RRM"/>
    <property type="match status" value="2"/>
</dbReference>
<dbReference type="STRING" id="329046.A0A1Y2CH05"/>
<name>A0A1Y2CH05_9FUNG</name>
<dbReference type="InterPro" id="IPR000504">
    <property type="entry name" value="RRM_dom"/>
</dbReference>
<dbReference type="InterPro" id="IPR035979">
    <property type="entry name" value="RBD_domain_sf"/>
</dbReference>
<dbReference type="Proteomes" id="UP000193642">
    <property type="component" value="Unassembled WGS sequence"/>
</dbReference>
<dbReference type="OrthoDB" id="439808at2759"/>
<feature type="non-terminal residue" evidence="4">
    <location>
        <position position="164"/>
    </location>
</feature>
<dbReference type="EMBL" id="MCGO01000016">
    <property type="protein sequence ID" value="ORY46328.1"/>
    <property type="molecule type" value="Genomic_DNA"/>
</dbReference>
<feature type="non-terminal residue" evidence="4">
    <location>
        <position position="1"/>
    </location>
</feature>
<dbReference type="Pfam" id="PF00076">
    <property type="entry name" value="RRM_1"/>
    <property type="match status" value="2"/>
</dbReference>
<keyword evidence="5" id="KW-1185">Reference proteome</keyword>
<evidence type="ECO:0000313" key="4">
    <source>
        <dbReference type="EMBL" id="ORY46328.1"/>
    </source>
</evidence>
<dbReference type="InterPro" id="IPR052462">
    <property type="entry name" value="SLIRP/GR-RBP-like"/>
</dbReference>
<dbReference type="SUPFAM" id="SSF54928">
    <property type="entry name" value="RNA-binding domain, RBD"/>
    <property type="match status" value="2"/>
</dbReference>
<evidence type="ECO:0000313" key="5">
    <source>
        <dbReference type="Proteomes" id="UP000193642"/>
    </source>
</evidence>
<protein>
    <recommendedName>
        <fullName evidence="3">RRM domain-containing protein</fullName>
    </recommendedName>
</protein>
<dbReference type="PANTHER" id="PTHR48027">
    <property type="entry name" value="HETEROGENEOUS NUCLEAR RIBONUCLEOPROTEIN 87F-RELATED"/>
    <property type="match status" value="1"/>
</dbReference>
<feature type="domain" description="RRM" evidence="3">
    <location>
        <begin position="88"/>
        <end position="164"/>
    </location>
</feature>
<evidence type="ECO:0000259" key="3">
    <source>
        <dbReference type="PROSITE" id="PS50102"/>
    </source>
</evidence>
<organism evidence="4 5">
    <name type="scientific">Rhizoclosmatium globosum</name>
    <dbReference type="NCBI Taxonomy" id="329046"/>
    <lineage>
        <taxon>Eukaryota</taxon>
        <taxon>Fungi</taxon>
        <taxon>Fungi incertae sedis</taxon>
        <taxon>Chytridiomycota</taxon>
        <taxon>Chytridiomycota incertae sedis</taxon>
        <taxon>Chytridiomycetes</taxon>
        <taxon>Chytridiales</taxon>
        <taxon>Chytriomycetaceae</taxon>
        <taxon>Rhizoclosmatium</taxon>
    </lineage>
</organism>
<accession>A0A1Y2CH05</accession>
<evidence type="ECO:0000256" key="2">
    <source>
        <dbReference type="PROSITE-ProRule" id="PRU00176"/>
    </source>
</evidence>
<gene>
    <name evidence="4" type="ORF">BCR33DRAFT_635130</name>
</gene>
<comment type="caution">
    <text evidence="4">The sequence shown here is derived from an EMBL/GenBank/DDBJ whole genome shotgun (WGS) entry which is preliminary data.</text>
</comment>
<dbReference type="Gene3D" id="3.30.70.330">
    <property type="match status" value="2"/>
</dbReference>